<dbReference type="Pfam" id="PF25084">
    <property type="entry name" value="LbH_EIF2B"/>
    <property type="match status" value="1"/>
</dbReference>
<evidence type="ECO:0000256" key="7">
    <source>
        <dbReference type="ARBA" id="ARBA00044229"/>
    </source>
</evidence>
<evidence type="ECO:0000313" key="12">
    <source>
        <dbReference type="EMBL" id="MDE45479.1"/>
    </source>
</evidence>
<accession>A0A6G1S539</accession>
<evidence type="ECO:0000256" key="5">
    <source>
        <dbReference type="ARBA" id="ARBA00022917"/>
    </source>
</evidence>
<comment type="similarity">
    <text evidence="2">Belongs to the eIF-2B gamma/epsilon subunits family.</text>
</comment>
<evidence type="ECO:0000256" key="2">
    <source>
        <dbReference type="ARBA" id="ARBA00007878"/>
    </source>
</evidence>
<dbReference type="EMBL" id="GGYP01000708">
    <property type="protein sequence ID" value="MDE45479.1"/>
    <property type="molecule type" value="Transcribed_RNA"/>
</dbReference>
<keyword evidence="3" id="KW-0963">Cytoplasm</keyword>
<evidence type="ECO:0000256" key="6">
    <source>
        <dbReference type="ARBA" id="ARBA00044196"/>
    </source>
</evidence>
<dbReference type="Pfam" id="PF00483">
    <property type="entry name" value="NTP_transferase"/>
    <property type="match status" value="1"/>
</dbReference>
<sequence length="468" mass="52639">MKLDAVILAAGSGSRMVELTRGRPKCLLPVGNHSMIWFAITSLRSIGVSRIIILVPDTQEQDIKQYCHKKFNSIKGLILEFASVSVKADCGTAESILSIRDKIREDFIVFSCDSIVDPKSLLALLNHYRLYDPMLTMLLADNPAYFQRQQTPGRREKETYPRDVIAIEPLEKLDQTTTQEYSTNKIVFLHSERDLGKNLRIKNRELALHPSLEVYSQFLDTHIYILKRQALDILSQHKDNTVLKGEIIPLLIARQFSRLENDSYDRGDDDDDDAEDLSGFARRSDHELELKERLESFNPRNVAQSNYLHKPKLSRPTACHALVTKNPVAHRANTLRSYLECNREAKTILNLYGVKNLTFIKDCLIGDDTKVGEKCLLKGGSIGNGCKIGDKVKLFNCVIMDNVEIESNVTISESIISSNSRIGSKCDLKSCIVGQRQVIAAGRKANCEVIIDDGYVIDLSDPLVADND</sequence>
<evidence type="ECO:0000256" key="8">
    <source>
        <dbReference type="ARBA" id="ARBA00045373"/>
    </source>
</evidence>
<dbReference type="GO" id="GO:0005085">
    <property type="term" value="F:guanyl-nucleotide exchange factor activity"/>
    <property type="evidence" value="ECO:0007669"/>
    <property type="project" value="TreeGrafter"/>
</dbReference>
<dbReference type="GO" id="GO:0003743">
    <property type="term" value="F:translation initiation factor activity"/>
    <property type="evidence" value="ECO:0007669"/>
    <property type="project" value="UniProtKB-KW"/>
</dbReference>
<dbReference type="AlphaFoldDB" id="A0A6G1S539"/>
<proteinExistence type="inferred from homology"/>
<dbReference type="SUPFAM" id="SSF53448">
    <property type="entry name" value="Nucleotide-diphospho-sugar transferases"/>
    <property type="match status" value="1"/>
</dbReference>
<dbReference type="PANTHER" id="PTHR45989:SF1">
    <property type="entry name" value="TRANSLATION INITIATION FACTOR EIF-2B SUBUNIT GAMMA"/>
    <property type="match status" value="1"/>
</dbReference>
<gene>
    <name evidence="12" type="primary">Eif2b3</name>
    <name evidence="12" type="ORF">g.1844</name>
</gene>
<feature type="domain" description="Nucleotidyl transferase" evidence="10">
    <location>
        <begin position="5"/>
        <end position="128"/>
    </location>
</feature>
<dbReference type="GO" id="GO:0005851">
    <property type="term" value="C:eukaryotic translation initiation factor 2B complex"/>
    <property type="evidence" value="ECO:0007669"/>
    <property type="project" value="TreeGrafter"/>
</dbReference>
<evidence type="ECO:0000259" key="10">
    <source>
        <dbReference type="Pfam" id="PF00483"/>
    </source>
</evidence>
<evidence type="ECO:0000259" key="11">
    <source>
        <dbReference type="Pfam" id="PF25084"/>
    </source>
</evidence>
<organism evidence="12">
    <name type="scientific">Aceria tosichella</name>
    <name type="common">wheat curl mite</name>
    <dbReference type="NCBI Taxonomy" id="561515"/>
    <lineage>
        <taxon>Eukaryota</taxon>
        <taxon>Metazoa</taxon>
        <taxon>Ecdysozoa</taxon>
        <taxon>Arthropoda</taxon>
        <taxon>Chelicerata</taxon>
        <taxon>Arachnida</taxon>
        <taxon>Acari</taxon>
        <taxon>Acariformes</taxon>
        <taxon>Trombidiformes</taxon>
        <taxon>Prostigmata</taxon>
        <taxon>Eupodina</taxon>
        <taxon>Eriophyoidea</taxon>
        <taxon>Eriophyidae</taxon>
        <taxon>Eriophyinae</taxon>
        <taxon>Aceriini</taxon>
        <taxon>Aceria</taxon>
    </lineage>
</organism>
<comment type="subcellular location">
    <subcellularLocation>
        <location evidence="1">Cytoplasm</location>
        <location evidence="1">Cytosol</location>
    </subcellularLocation>
</comment>
<evidence type="ECO:0000256" key="1">
    <source>
        <dbReference type="ARBA" id="ARBA00004514"/>
    </source>
</evidence>
<feature type="domain" description="EIF2B subunit epsilon/gamma LbH" evidence="11">
    <location>
        <begin position="361"/>
        <end position="441"/>
    </location>
</feature>
<evidence type="ECO:0000256" key="4">
    <source>
        <dbReference type="ARBA" id="ARBA00022540"/>
    </source>
</evidence>
<keyword evidence="4 12" id="KW-0396">Initiation factor</keyword>
<dbReference type="Gene3D" id="3.90.550.10">
    <property type="entry name" value="Spore Coat Polysaccharide Biosynthesis Protein SpsA, Chain A"/>
    <property type="match status" value="1"/>
</dbReference>
<comment type="function">
    <text evidence="8">Acts as a component of the translation initiation factor 2B (eIF2B) complex, which catalyzes the exchange of GDP for GTP on the eukaryotic initiation factor 2 (eIF2) complex gamma subunit. Its guanine nucleotide exchange factor activity is repressed when bound to eIF2 complex phosphorylated on the alpha subunit, thereby limiting the amount of methionyl-initiator methionine tRNA available to the ribosome and consequently global translation is repressed.</text>
</comment>
<keyword evidence="5" id="KW-0648">Protein biosynthesis</keyword>
<comment type="subunit">
    <text evidence="9">Component of the translation initiation factor 2B (eIF2B) complex which is a heterodecamer of two sets of five different subunits: alpha, beta, gamma, delta and epsilon. Subunits alpha, beta and delta comprise a regulatory subcomplex and subunits epsilon and gamma comprise a catalytic subcomplex. Within the complex, the hexameric regulatory complex resides at the center, with the two heterodimeric catalytic subcomplexes bound on opposite sides.</text>
</comment>
<dbReference type="InterPro" id="IPR056764">
    <property type="entry name" value="LbH_EIF2B3/5"/>
</dbReference>
<evidence type="ECO:0000256" key="3">
    <source>
        <dbReference type="ARBA" id="ARBA00022490"/>
    </source>
</evidence>
<dbReference type="InterPro" id="IPR051960">
    <property type="entry name" value="eIF2B_gamma"/>
</dbReference>
<dbReference type="Gene3D" id="2.160.10.10">
    <property type="entry name" value="Hexapeptide repeat proteins"/>
    <property type="match status" value="1"/>
</dbReference>
<evidence type="ECO:0000256" key="9">
    <source>
        <dbReference type="ARBA" id="ARBA00046432"/>
    </source>
</evidence>
<dbReference type="GO" id="GO:0005829">
    <property type="term" value="C:cytosol"/>
    <property type="evidence" value="ECO:0007669"/>
    <property type="project" value="UniProtKB-SubCell"/>
</dbReference>
<dbReference type="InterPro" id="IPR029044">
    <property type="entry name" value="Nucleotide-diphossugar_trans"/>
</dbReference>
<dbReference type="GO" id="GO:0002183">
    <property type="term" value="P:cytoplasmic translational initiation"/>
    <property type="evidence" value="ECO:0007669"/>
    <property type="project" value="TreeGrafter"/>
</dbReference>
<dbReference type="PANTHER" id="PTHR45989">
    <property type="entry name" value="TRANSLATION INITIATION FACTOR EIF-2B SUBUNIT GAMMA"/>
    <property type="match status" value="1"/>
</dbReference>
<protein>
    <recommendedName>
        <fullName evidence="6">Translation initiation factor eIF2B subunit gamma</fullName>
    </recommendedName>
    <alternativeName>
        <fullName evidence="7">eIF2B GDP-GTP exchange factor subunit gamma</fullName>
    </alternativeName>
</protein>
<dbReference type="InterPro" id="IPR005835">
    <property type="entry name" value="NTP_transferase_dom"/>
</dbReference>
<reference evidence="12" key="1">
    <citation type="submission" date="2018-10" db="EMBL/GenBank/DDBJ databases">
        <title>Transcriptome assembly of Aceria tosichella (Wheat curl mite) Type 2.</title>
        <authorList>
            <person name="Scully E.D."/>
            <person name="Geib S.M."/>
            <person name="Palmer N.A."/>
            <person name="Gupta A.K."/>
            <person name="Sarath G."/>
            <person name="Tatineni S."/>
        </authorList>
    </citation>
    <scope>NUCLEOTIDE SEQUENCE</scope>
    <source>
        <strain evidence="12">LincolnNE</strain>
    </source>
</reference>
<name>A0A6G1S539_9ACAR</name>